<protein>
    <submittedName>
        <fullName evidence="2">Uncharacterized protein</fullName>
    </submittedName>
</protein>
<accession>A0A8E2EFS1</accession>
<gene>
    <name evidence="2" type="ORF">K432DRAFT_414953</name>
</gene>
<evidence type="ECO:0000256" key="1">
    <source>
        <dbReference type="SAM" id="MobiDB-lite"/>
    </source>
</evidence>
<feature type="region of interest" description="Disordered" evidence="1">
    <location>
        <begin position="1"/>
        <end position="28"/>
    </location>
</feature>
<proteinExistence type="predicted"/>
<dbReference type="OrthoDB" id="3914029at2759"/>
<dbReference type="AlphaFoldDB" id="A0A8E2EFS1"/>
<name>A0A8E2EFS1_9PEZI</name>
<dbReference type="EMBL" id="KV744872">
    <property type="protein sequence ID" value="OCK82995.1"/>
    <property type="molecule type" value="Genomic_DNA"/>
</dbReference>
<sequence>MSKGGVLPSYEESIGADKTGDSFPSGASKGQQILDQLTMVRAQHISSVIDELISPLVEKQAMYGIADTTIALIPSDVIVPQDETTRSEFDFDNPARVEAVGFTSDGDLQQVQLEGPMNRISFWKQDGIVQDLERVLQDRLNAASKFRAPKPKTQVPEALPPKPSKKGFWGLKSNAAAPSVLISPTDPGLVSEELGGQMQVSAKLEEICLRTVSAFGLYDTITRQGIVIKIRARC</sequence>
<organism evidence="2 3">
    <name type="scientific">Lepidopterella palustris CBS 459.81</name>
    <dbReference type="NCBI Taxonomy" id="1314670"/>
    <lineage>
        <taxon>Eukaryota</taxon>
        <taxon>Fungi</taxon>
        <taxon>Dikarya</taxon>
        <taxon>Ascomycota</taxon>
        <taxon>Pezizomycotina</taxon>
        <taxon>Dothideomycetes</taxon>
        <taxon>Pleosporomycetidae</taxon>
        <taxon>Mytilinidiales</taxon>
        <taxon>Argynnaceae</taxon>
        <taxon>Lepidopterella</taxon>
    </lineage>
</organism>
<reference evidence="2 3" key="1">
    <citation type="journal article" date="2016" name="Nat. Commun.">
        <title>Ectomycorrhizal ecology is imprinted in the genome of the dominant symbiotic fungus Cenococcum geophilum.</title>
        <authorList>
            <consortium name="DOE Joint Genome Institute"/>
            <person name="Peter M."/>
            <person name="Kohler A."/>
            <person name="Ohm R.A."/>
            <person name="Kuo A."/>
            <person name="Krutzmann J."/>
            <person name="Morin E."/>
            <person name="Arend M."/>
            <person name="Barry K.W."/>
            <person name="Binder M."/>
            <person name="Choi C."/>
            <person name="Clum A."/>
            <person name="Copeland A."/>
            <person name="Grisel N."/>
            <person name="Haridas S."/>
            <person name="Kipfer T."/>
            <person name="LaButti K."/>
            <person name="Lindquist E."/>
            <person name="Lipzen A."/>
            <person name="Maire R."/>
            <person name="Meier B."/>
            <person name="Mihaltcheva S."/>
            <person name="Molinier V."/>
            <person name="Murat C."/>
            <person name="Poggeler S."/>
            <person name="Quandt C.A."/>
            <person name="Sperisen C."/>
            <person name="Tritt A."/>
            <person name="Tisserant E."/>
            <person name="Crous P.W."/>
            <person name="Henrissat B."/>
            <person name="Nehls U."/>
            <person name="Egli S."/>
            <person name="Spatafora J.W."/>
            <person name="Grigoriev I.V."/>
            <person name="Martin F.M."/>
        </authorList>
    </citation>
    <scope>NUCLEOTIDE SEQUENCE [LARGE SCALE GENOMIC DNA]</scope>
    <source>
        <strain evidence="2 3">CBS 459.81</strain>
    </source>
</reference>
<evidence type="ECO:0000313" key="2">
    <source>
        <dbReference type="EMBL" id="OCK82995.1"/>
    </source>
</evidence>
<dbReference type="Proteomes" id="UP000250266">
    <property type="component" value="Unassembled WGS sequence"/>
</dbReference>
<evidence type="ECO:0000313" key="3">
    <source>
        <dbReference type="Proteomes" id="UP000250266"/>
    </source>
</evidence>
<keyword evidence="3" id="KW-1185">Reference proteome</keyword>